<evidence type="ECO:0000313" key="2">
    <source>
        <dbReference type="Proteomes" id="UP000790377"/>
    </source>
</evidence>
<dbReference type="EMBL" id="MU268286">
    <property type="protein sequence ID" value="KAH7905051.1"/>
    <property type="molecule type" value="Genomic_DNA"/>
</dbReference>
<accession>A0ACB7ZVF1</accession>
<gene>
    <name evidence="1" type="ORF">BJ138DRAFT_1138381</name>
</gene>
<comment type="caution">
    <text evidence="1">The sequence shown here is derived from an EMBL/GenBank/DDBJ whole genome shotgun (WGS) entry which is preliminary data.</text>
</comment>
<proteinExistence type="predicted"/>
<reference evidence="1" key="1">
    <citation type="journal article" date="2021" name="New Phytol.">
        <title>Evolutionary innovations through gain and loss of genes in the ectomycorrhizal Boletales.</title>
        <authorList>
            <person name="Wu G."/>
            <person name="Miyauchi S."/>
            <person name="Morin E."/>
            <person name="Kuo A."/>
            <person name="Drula E."/>
            <person name="Varga T."/>
            <person name="Kohler A."/>
            <person name="Feng B."/>
            <person name="Cao Y."/>
            <person name="Lipzen A."/>
            <person name="Daum C."/>
            <person name="Hundley H."/>
            <person name="Pangilinan J."/>
            <person name="Johnson J."/>
            <person name="Barry K."/>
            <person name="LaButti K."/>
            <person name="Ng V."/>
            <person name="Ahrendt S."/>
            <person name="Min B."/>
            <person name="Choi I.G."/>
            <person name="Park H."/>
            <person name="Plett J.M."/>
            <person name="Magnuson J."/>
            <person name="Spatafora J.W."/>
            <person name="Nagy L.G."/>
            <person name="Henrissat B."/>
            <person name="Grigoriev I.V."/>
            <person name="Yang Z.L."/>
            <person name="Xu J."/>
            <person name="Martin F.M."/>
        </authorList>
    </citation>
    <scope>NUCLEOTIDE SEQUENCE</scope>
    <source>
        <strain evidence="1">ATCC 28755</strain>
    </source>
</reference>
<keyword evidence="2" id="KW-1185">Reference proteome</keyword>
<name>A0ACB7ZVF1_9AGAM</name>
<protein>
    <submittedName>
        <fullName evidence="1">Uncharacterized protein</fullName>
    </submittedName>
</protein>
<sequence>MFEGSVQPSIVSLFSSTSSKPLGLFSRHTDDGLPADSLIHLLDDSTSLSKRQPPATLIASPMITAGEGNNEATVGRTLCQAVLHIQSPTLRTTFIRCPPISNPPNQRRQEIRDEIGLHHKRLHIQVGVGDQANRRGVMHCSTFQKESRLILVPNSLPSTITVSLASLMSHFTSRALRATPDGEEGGQAAQTPNSEVPSGQYSYLAHIKVYATCRLRRIWLSDSGPSQRIPWEFELYAA</sequence>
<evidence type="ECO:0000313" key="1">
    <source>
        <dbReference type="EMBL" id="KAH7905051.1"/>
    </source>
</evidence>
<organism evidence="1 2">
    <name type="scientific">Hygrophoropsis aurantiaca</name>
    <dbReference type="NCBI Taxonomy" id="72124"/>
    <lineage>
        <taxon>Eukaryota</taxon>
        <taxon>Fungi</taxon>
        <taxon>Dikarya</taxon>
        <taxon>Basidiomycota</taxon>
        <taxon>Agaricomycotina</taxon>
        <taxon>Agaricomycetes</taxon>
        <taxon>Agaricomycetidae</taxon>
        <taxon>Boletales</taxon>
        <taxon>Coniophorineae</taxon>
        <taxon>Hygrophoropsidaceae</taxon>
        <taxon>Hygrophoropsis</taxon>
    </lineage>
</organism>
<dbReference type="Proteomes" id="UP000790377">
    <property type="component" value="Unassembled WGS sequence"/>
</dbReference>